<evidence type="ECO:0000313" key="2">
    <source>
        <dbReference type="Proteomes" id="UP000198900"/>
    </source>
</evidence>
<keyword evidence="2" id="KW-1185">Reference proteome</keyword>
<protein>
    <recommendedName>
        <fullName evidence="3">Lipoprotein</fullName>
    </recommendedName>
</protein>
<evidence type="ECO:0000313" key="1">
    <source>
        <dbReference type="EMBL" id="SDI26471.1"/>
    </source>
</evidence>
<accession>A0A7Z7FJW7</accession>
<dbReference type="PROSITE" id="PS51257">
    <property type="entry name" value="PROKAR_LIPOPROTEIN"/>
    <property type="match status" value="1"/>
</dbReference>
<dbReference type="EMBL" id="FNDI01000014">
    <property type="protein sequence ID" value="SDI26471.1"/>
    <property type="molecule type" value="Genomic_DNA"/>
</dbReference>
<dbReference type="Proteomes" id="UP000198900">
    <property type="component" value="Unassembled WGS sequence"/>
</dbReference>
<proteinExistence type="predicted"/>
<organism evidence="1 2">
    <name type="scientific">Paraburkholderia steynii</name>
    <dbReference type="NCBI Taxonomy" id="1245441"/>
    <lineage>
        <taxon>Bacteria</taxon>
        <taxon>Pseudomonadati</taxon>
        <taxon>Pseudomonadota</taxon>
        <taxon>Betaproteobacteria</taxon>
        <taxon>Burkholderiales</taxon>
        <taxon>Burkholderiaceae</taxon>
        <taxon>Paraburkholderia</taxon>
    </lineage>
</organism>
<name>A0A7Z7FJW7_9BURK</name>
<gene>
    <name evidence="1" type="ORF">SAMN04487926_11473</name>
</gene>
<sequence length="56" mass="6209">MPGFFIRRRRDARAGMMCLLAYLIAGCSTVNQPQAGQTETAQCRVPGHFCQTFFGP</sequence>
<reference evidence="1" key="1">
    <citation type="submission" date="2016-10" db="EMBL/GenBank/DDBJ databases">
        <authorList>
            <person name="Varghese N."/>
            <person name="Submissions S."/>
        </authorList>
    </citation>
    <scope>NUCLEOTIDE SEQUENCE [LARGE SCALE GENOMIC DNA]</scope>
    <source>
        <strain evidence="1">YR281</strain>
    </source>
</reference>
<evidence type="ECO:0008006" key="3">
    <source>
        <dbReference type="Google" id="ProtNLM"/>
    </source>
</evidence>
<dbReference type="AlphaFoldDB" id="A0A7Z7FJW7"/>
<comment type="caution">
    <text evidence="1">The sequence shown here is derived from an EMBL/GenBank/DDBJ whole genome shotgun (WGS) entry which is preliminary data.</text>
</comment>